<evidence type="ECO:0000313" key="2">
    <source>
        <dbReference type="Proteomes" id="UP000536746"/>
    </source>
</evidence>
<sequence length="76" mass="8703">MKFKQYDVVKLKGWNVPPKAVEDQFNLRLPVVGDIAVIIEVYTEPPGYELECSDDAGITQWLIAFQPPDIELELIR</sequence>
<evidence type="ECO:0000313" key="1">
    <source>
        <dbReference type="EMBL" id="NUU01974.1"/>
    </source>
</evidence>
<dbReference type="Proteomes" id="UP000536746">
    <property type="component" value="Unassembled WGS sequence"/>
</dbReference>
<dbReference type="EMBL" id="JABFMT010000008">
    <property type="protein sequence ID" value="NUU01974.1"/>
    <property type="molecule type" value="Genomic_DNA"/>
</dbReference>
<accession>A0ABX2M2A4</accession>
<dbReference type="RefSeq" id="WP_175354637.1">
    <property type="nucleotide sequence ID" value="NZ_JABFMT010000008.1"/>
</dbReference>
<comment type="caution">
    <text evidence="1">The sequence shown here is derived from an EMBL/GenBank/DDBJ whole genome shotgun (WGS) entry which is preliminary data.</text>
</comment>
<proteinExistence type="predicted"/>
<name>A0ABX2M2A4_9BURK</name>
<protein>
    <recommendedName>
        <fullName evidence="3">DUF4926 domain-containing protein</fullName>
    </recommendedName>
</protein>
<gene>
    <name evidence="1" type="ORF">HNO84_10210</name>
</gene>
<evidence type="ECO:0008006" key="3">
    <source>
        <dbReference type="Google" id="ProtNLM"/>
    </source>
</evidence>
<keyword evidence="2" id="KW-1185">Reference proteome</keyword>
<reference evidence="1 2" key="1">
    <citation type="journal article" date="2020" name="Front. Plant Sci.">
        <title>Isolation of Rhizosphere Bacteria That Improve Quality and Water Stress Tolerance in Greenhouse Ornamentals.</title>
        <authorList>
            <person name="Nordstedt N.P."/>
            <person name="Jones M.L."/>
        </authorList>
    </citation>
    <scope>NUCLEOTIDE SEQUENCE [LARGE SCALE GENOMIC DNA]</scope>
    <source>
        <strain evidence="1 2">C6C2</strain>
    </source>
</reference>
<organism evidence="1 2">
    <name type="scientific">Herbaspirillum robiniae</name>
    <dbReference type="NCBI Taxonomy" id="2014887"/>
    <lineage>
        <taxon>Bacteria</taxon>
        <taxon>Pseudomonadati</taxon>
        <taxon>Pseudomonadota</taxon>
        <taxon>Betaproteobacteria</taxon>
        <taxon>Burkholderiales</taxon>
        <taxon>Oxalobacteraceae</taxon>
        <taxon>Herbaspirillum</taxon>
    </lineage>
</organism>